<feature type="compositionally biased region" description="Basic and acidic residues" evidence="8">
    <location>
        <begin position="1983"/>
        <end position="2004"/>
    </location>
</feature>
<keyword evidence="3" id="KW-0237">DNA synthesis</keyword>
<comment type="similarity">
    <text evidence="1">Belongs to the TBCC family.</text>
</comment>
<name>A0ABP0I7A0_9DINO</name>
<sequence length="2677" mass="292870">MEAFRGTLSAFCQEKLGMSLDFSSMVELESSTEKKFSRHVIVQRLLRRDAQQLNLAFANNAQAGLLVDTLVRYAEAHREEECIAQHLFVQAPSRGDEESRCTCVIDESVYSRNRSFRLLFQSKFGKDRRLDLDPKMEHVFFGGKPHPCVALLRTMASFVPDGTELFQHEIIPKEYSHRQLKASRMSRGGSVLIRKENGTMVTAHCDPLVHHLLRAWDEVRQLNEKDFREPAAATVVQSVVEMDNRYITVTLGNNHYCFCKGSSHLRNHVYLVVDVLQASFHQSADVNASRWPPEQLYWDGQCSACPAKLYQGDHCMEGGVLVGERACNGALCEGQCTKPVLSGAPEPSFYWDGECTACPSKLYKNSHCSRGGVIVDQRPCGPANAHCEAKCRLPQSSPSPEPELYWDGQCKACPAHLYSHCSAGGSLVGERGCGFANIFCEGHCERPAAAPRPADWIIVGGGASGCSAAAALADAGEEVLVLERGQSDLDIPKTEYANTWPQVVNTDAAQLIRWKDQTWGAVANVLGGGTSINGGLYIEEDPDYFQKNFDETFNLTDFYASSKWVAEQLSVPLRGSNFGHRYAKALYQAGEGSPDPQPSVRMIKDSSWVASATFNTSKETWIRRGAAALLHERSSLKNLRFFTGYQVKRINFEGSRATSVLAENNFNEWVTIEARKGVILAGGAVFTPQILQVSGIGDPSLLSQLGVAEVVPNADVGRNFVDRAILNFGVWASQHKPLYVGYAMSSNTTSNITIEAEGWGKVASSFAIPSLGMVPPDQRTEALRGLMKPLLTGPLANIMNNMIQIVGLNHHTYSRGSVTAVSSDTKDAPDVTANYFQDPRDMEQQFVAMDTLKKVAYSEALQDLVNAKTFHGSNAVLPVYLSCLGKPQTDAKAIIIPCLPNEGASRKDFEDHFKNTVVSSYHYFGSAAFGKVVEGHDMKVKGIENLHVADASIFPNPTRINPQGTIMAMGHYLGTRLAKSRRGLGGKLGQKLREALQLDPESPTAELQKVPFAELQRIVGDQSASMVHRLCRGEDREEVKPGEMKRKQYLSFKSLSPAAESVSDLEPWLASLAAELVGRLREDPRRPRSLVLYHRGRLDADHGRNWMAGRTSELTKTISRSVAFPDLHLSTGSTGEMGANAASIIADTAKKLLLERVSSPFPCSRLALGASDFRKVEGSIASFFAKAKVDGAEEVSGVEDDVLPTQAETQSDASDGGSERAPEATSVEATSVGPKDRQPANVAEFHKASRLHFLGTWRERFERWRAEGGAGPRSSHDVTESLRRDLATLQKEPLALWAHLDMDCFFASVATRDMDAPGEEVPTAVVSGLGPSSEICSANYAARRAGVNTHLWFVERATSILPSLRLVPISSELLRSVEDTWKQVYQLLVTACHDVPDNVLMRSCDESALRVEGFADPVAWAEALRKAVFQQTGCTCSVGLGPTQLVAKLATKACKPNGVRRVLEDEVKKFVGELPLKDMPQVGRAMTAKLQERGLETCSDLQALEKKRLREWFGVKGETLWLNAQGLDQETSLVPTQRKSVSAEMNWGIRCQDRPAAVKILSEVAKQLCDRLSICNLRANHLTLKLKIAVPGWVEPIKKGGHGQCDDVSRSSSLPLTSDLQMLQRFALQLFDSLSPDPVRLRGMGLAARLGSGETPSASSRSPKKAHSEASGIARWLRRPESKQAIDVDDVDLDSTRPTVTCPVCMQVLDPASADAHVNRHFEEPAEVPGGAEPPAKRPRLKAEGIVDGHGLMALQNESHSAFLNMNETHDLLLWTWDRFCSPETVIYSVFINRPFSWNFFVKLHDSELFEVQQLDEEKDFDPCGLEEVAPLESEHSGEIQKHAETLDPWQASSQAPKTDVASNSGSRTSDDLVSAVSSVSKQAELDNAPPRLLRPPPPLRDSPFPAPIFCGPDAEAAGLSEAQDDASKSLSLGPPSLKTLPPAPRQPVEVSTSSQLASERAETQIKVSEALSAQSGAPRIAISKESDHVVEEKPETIAERVASKEATNTLEALSAQSGAPRIAISKESDQVVEEKPETIAERVASKEATNTLEALSAQSGAPRIAISKESDQVVEEKPETIAERVASKEATNTLEVRSPKKLLGQEFPVAAPMLAVEAEEADDTVLQEFPGSAPEIHGLEARQFDVARLSAEADEVPTPPRGPSAPASSAFFDAASNLEAASLHSAKSADSDVTVRDGDLSPAQPQTAALPSGPSGPSGPSNSLRLPIPDGRPAEGRRPRRQRVSTIPATARASERSSEEEVLRVYRQINDRQRSMVSLEDLRAYVGDFLGFGQKEVETFFEEFAEHSDGQTGLTPEGLRAGFGRLNPFQIMNRQEEVILRKPGSLCGQQLTLETLDHCEVYVCDTSAQVFIDYCKNCLILLGPCESSAFVRDCEDCTIWCAAQQLRTRACRRCRFFIYSKTAPIIEESHDLTIGPWCTKYPCSGAHFDQMRFDTSRNLWNAVFDFSGEKDRPHWRIPSLEEVEELHITLDGEGPPENLLPAVTHEMLIAAPLESEEPCGQGLSIPQPRPPLPSRTEGPRRKDLMDKPVKSMPAIAANGFEAERTWTCSRCTMHNTFSATTCAACGLPPASEHLWTCSKCTLQNSLSLEYCAACGSMRALRSPIAPAAGGLYGSSYSSAHGLPEEPEEPPKRNGFCSFLSEVVRPMCIKSLEKSRT</sequence>
<feature type="domain" description="UmuC" evidence="9">
    <location>
        <begin position="1297"/>
        <end position="1483"/>
    </location>
</feature>
<comment type="similarity">
    <text evidence="2">Belongs to the DNA polymerase type-Y family.</text>
</comment>
<dbReference type="Gene3D" id="3.30.1490.100">
    <property type="entry name" value="DNA polymerase, Y-family, little finger domain"/>
    <property type="match status" value="2"/>
</dbReference>
<evidence type="ECO:0000256" key="7">
    <source>
        <dbReference type="PROSITE-ProRule" id="PRU00322"/>
    </source>
</evidence>
<feature type="compositionally biased region" description="Basic and acidic residues" evidence="8">
    <location>
        <begin position="2188"/>
        <end position="2200"/>
    </location>
</feature>
<evidence type="ECO:0000256" key="3">
    <source>
        <dbReference type="ARBA" id="ARBA00022634"/>
    </source>
</evidence>
<evidence type="ECO:0000256" key="4">
    <source>
        <dbReference type="ARBA" id="ARBA00022723"/>
    </source>
</evidence>
<feature type="compositionally biased region" description="Polar residues" evidence="8">
    <location>
        <begin position="2006"/>
        <end position="2018"/>
    </location>
</feature>
<dbReference type="Pfam" id="PF00641">
    <property type="entry name" value="Zn_ribbon_RanBP"/>
    <property type="match status" value="1"/>
</dbReference>
<dbReference type="InterPro" id="IPR043502">
    <property type="entry name" value="DNA/RNA_pol_sf"/>
</dbReference>
<dbReference type="InterPro" id="IPR017961">
    <property type="entry name" value="DNA_pol_Y-fam_little_finger"/>
</dbReference>
<evidence type="ECO:0000256" key="6">
    <source>
        <dbReference type="ARBA" id="ARBA00022833"/>
    </source>
</evidence>
<proteinExistence type="inferred from homology"/>
<feature type="compositionally biased region" description="Polar residues" evidence="8">
    <location>
        <begin position="1851"/>
        <end position="1868"/>
    </location>
</feature>
<keyword evidence="5 7" id="KW-0863">Zinc-finger</keyword>
<dbReference type="InterPro" id="IPR001126">
    <property type="entry name" value="UmuC"/>
</dbReference>
<dbReference type="Pfam" id="PF21999">
    <property type="entry name" value="IMS_HHH_1"/>
    <property type="match status" value="1"/>
</dbReference>
<keyword evidence="13" id="KW-1185">Reference proteome</keyword>
<dbReference type="InterPro" id="IPR006599">
    <property type="entry name" value="CARP_motif"/>
</dbReference>
<dbReference type="SMART" id="SM00547">
    <property type="entry name" value="ZnF_RBZ"/>
    <property type="match status" value="2"/>
</dbReference>
<dbReference type="Pfam" id="PF00817">
    <property type="entry name" value="IMS"/>
    <property type="match status" value="1"/>
</dbReference>
<dbReference type="PROSITE" id="PS51329">
    <property type="entry name" value="C_CAP_COFACTOR_C"/>
    <property type="match status" value="1"/>
</dbReference>
<dbReference type="SUPFAM" id="SSF51905">
    <property type="entry name" value="FAD/NAD(P)-binding domain"/>
    <property type="match status" value="1"/>
</dbReference>
<dbReference type="EMBL" id="CAXAMN010002224">
    <property type="protein sequence ID" value="CAK8998457.1"/>
    <property type="molecule type" value="Genomic_DNA"/>
</dbReference>
<dbReference type="PROSITE" id="PS00624">
    <property type="entry name" value="GMC_OXRED_2"/>
    <property type="match status" value="1"/>
</dbReference>
<dbReference type="Pfam" id="PF00732">
    <property type="entry name" value="GMC_oxred_N"/>
    <property type="match status" value="1"/>
</dbReference>
<dbReference type="InterPro" id="IPR036188">
    <property type="entry name" value="FAD/NAD-bd_sf"/>
</dbReference>
<dbReference type="Pfam" id="PF11799">
    <property type="entry name" value="IMS_C"/>
    <property type="match status" value="2"/>
</dbReference>
<feature type="domain" description="RanBP2-type" evidence="10">
    <location>
        <begin position="2592"/>
        <end position="2621"/>
    </location>
</feature>
<dbReference type="InterPro" id="IPR012945">
    <property type="entry name" value="Tubulin-bd_cofactor_C_dom"/>
</dbReference>
<feature type="compositionally biased region" description="Low complexity" evidence="8">
    <location>
        <begin position="1929"/>
        <end position="1941"/>
    </location>
</feature>
<dbReference type="Proteomes" id="UP001642484">
    <property type="component" value="Unassembled WGS sequence"/>
</dbReference>
<keyword evidence="4" id="KW-0479">Metal-binding</keyword>
<evidence type="ECO:0000313" key="13">
    <source>
        <dbReference type="Proteomes" id="UP001642484"/>
    </source>
</evidence>
<dbReference type="InterPro" id="IPR007867">
    <property type="entry name" value="GMC_OxRtase_C"/>
</dbReference>
<feature type="compositionally biased region" description="Basic and acidic residues" evidence="8">
    <location>
        <begin position="2025"/>
        <end position="2038"/>
    </location>
</feature>
<dbReference type="InterPro" id="IPR053848">
    <property type="entry name" value="IMS_HHH_1"/>
</dbReference>
<dbReference type="PROSITE" id="PS50173">
    <property type="entry name" value="UMUC"/>
    <property type="match status" value="1"/>
</dbReference>
<feature type="region of interest" description="Disordered" evidence="8">
    <location>
        <begin position="1650"/>
        <end position="1676"/>
    </location>
</feature>
<comment type="caution">
    <text evidence="12">The sequence shown here is derived from an EMBL/GenBank/DDBJ whole genome shotgun (WGS) entry which is preliminary data.</text>
</comment>
<gene>
    <name evidence="12" type="ORF">CCMP2556_LOCUS5259</name>
</gene>
<organism evidence="12 13">
    <name type="scientific">Durusdinium trenchii</name>
    <dbReference type="NCBI Taxonomy" id="1381693"/>
    <lineage>
        <taxon>Eukaryota</taxon>
        <taxon>Sar</taxon>
        <taxon>Alveolata</taxon>
        <taxon>Dinophyceae</taxon>
        <taxon>Suessiales</taxon>
        <taxon>Symbiodiniaceae</taxon>
        <taxon>Durusdinium</taxon>
    </lineage>
</organism>
<evidence type="ECO:0000259" key="9">
    <source>
        <dbReference type="PROSITE" id="PS50173"/>
    </source>
</evidence>
<dbReference type="Gene3D" id="1.10.150.20">
    <property type="entry name" value="5' to 3' exonuclease, C-terminal subdomain"/>
    <property type="match status" value="2"/>
</dbReference>
<evidence type="ECO:0000259" key="10">
    <source>
        <dbReference type="PROSITE" id="PS50199"/>
    </source>
</evidence>
<reference evidence="12 13" key="1">
    <citation type="submission" date="2024-02" db="EMBL/GenBank/DDBJ databases">
        <authorList>
            <person name="Chen Y."/>
            <person name="Shah S."/>
            <person name="Dougan E. K."/>
            <person name="Thang M."/>
            <person name="Chan C."/>
        </authorList>
    </citation>
    <scope>NUCLEOTIDE SEQUENCE [LARGE SCALE GENOMIC DNA]</scope>
</reference>
<dbReference type="Gene3D" id="3.30.410.40">
    <property type="match status" value="1"/>
</dbReference>
<dbReference type="SUPFAM" id="SSF100879">
    <property type="entry name" value="Lesion bypass DNA polymerase (Y-family), little finger domain"/>
    <property type="match status" value="2"/>
</dbReference>
<dbReference type="InterPro" id="IPR043128">
    <property type="entry name" value="Rev_trsase/Diguanyl_cyclase"/>
</dbReference>
<dbReference type="PANTHER" id="PTHR45990:SF1">
    <property type="entry name" value="DNA REPAIR PROTEIN REV1"/>
    <property type="match status" value="1"/>
</dbReference>
<dbReference type="SMART" id="SM00673">
    <property type="entry name" value="CARP"/>
    <property type="match status" value="2"/>
</dbReference>
<evidence type="ECO:0000256" key="2">
    <source>
        <dbReference type="ARBA" id="ARBA00010945"/>
    </source>
</evidence>
<evidence type="ECO:0000313" key="12">
    <source>
        <dbReference type="EMBL" id="CAK8998457.1"/>
    </source>
</evidence>
<dbReference type="Gene3D" id="3.50.50.60">
    <property type="entry name" value="FAD/NAD(P)-binding domain"/>
    <property type="match status" value="1"/>
</dbReference>
<dbReference type="SUPFAM" id="SSF54373">
    <property type="entry name" value="FAD-linked reductases, C-terminal domain"/>
    <property type="match status" value="1"/>
</dbReference>
<dbReference type="InterPro" id="IPR036775">
    <property type="entry name" value="DNA_pol_Y-fam_lit_finger_sf"/>
</dbReference>
<feature type="compositionally biased region" description="Pro residues" evidence="8">
    <location>
        <begin position="1893"/>
        <end position="1907"/>
    </location>
</feature>
<dbReference type="PROSITE" id="PS50199">
    <property type="entry name" value="ZF_RANBP2_2"/>
    <property type="match status" value="2"/>
</dbReference>
<dbReference type="PROSITE" id="PS01358">
    <property type="entry name" value="ZF_RANBP2_1"/>
    <property type="match status" value="1"/>
</dbReference>
<feature type="region of interest" description="Disordered" evidence="8">
    <location>
        <begin position="2187"/>
        <end position="2258"/>
    </location>
</feature>
<feature type="region of interest" description="Disordered" evidence="8">
    <location>
        <begin position="2149"/>
        <end position="2170"/>
    </location>
</feature>
<dbReference type="SUPFAM" id="SSF56672">
    <property type="entry name" value="DNA/RNA polymerases"/>
    <property type="match status" value="1"/>
</dbReference>
<feature type="region of interest" description="Disordered" evidence="8">
    <location>
        <begin position="1195"/>
        <end position="1239"/>
    </location>
</feature>
<feature type="domain" description="C-CAP/cofactor C-like" evidence="11">
    <location>
        <begin position="2317"/>
        <end position="2469"/>
    </location>
</feature>
<feature type="compositionally biased region" description="Low complexity" evidence="8">
    <location>
        <begin position="2211"/>
        <end position="2228"/>
    </location>
</feature>
<evidence type="ECO:0000256" key="5">
    <source>
        <dbReference type="ARBA" id="ARBA00022771"/>
    </source>
</evidence>
<feature type="domain" description="RanBP2-type" evidence="10">
    <location>
        <begin position="2563"/>
        <end position="2592"/>
    </location>
</feature>
<keyword evidence="6" id="KW-0862">Zinc</keyword>
<accession>A0ABP0I7A0</accession>
<dbReference type="InterPro" id="IPR016098">
    <property type="entry name" value="CAP/MinC_C"/>
</dbReference>
<dbReference type="Gene3D" id="2.160.20.70">
    <property type="match status" value="1"/>
</dbReference>
<evidence type="ECO:0000256" key="1">
    <source>
        <dbReference type="ARBA" id="ARBA00008848"/>
    </source>
</evidence>
<dbReference type="Pfam" id="PF07986">
    <property type="entry name" value="TBCC"/>
    <property type="match status" value="1"/>
</dbReference>
<protein>
    <submittedName>
        <fullName evidence="12">Uncharacterized protein</fullName>
    </submittedName>
</protein>
<dbReference type="InterPro" id="IPR000172">
    <property type="entry name" value="GMC_OxRdtase_N"/>
</dbReference>
<evidence type="ECO:0000256" key="8">
    <source>
        <dbReference type="SAM" id="MobiDB-lite"/>
    </source>
</evidence>
<dbReference type="PANTHER" id="PTHR45990">
    <property type="entry name" value="DNA REPAIR PROTEIN REV1"/>
    <property type="match status" value="1"/>
</dbReference>
<dbReference type="InterPro" id="IPR001876">
    <property type="entry name" value="Znf_RanBP2"/>
</dbReference>
<feature type="region of interest" description="Disordered" evidence="8">
    <location>
        <begin position="2518"/>
        <end position="2546"/>
    </location>
</feature>
<dbReference type="Gene3D" id="3.30.70.270">
    <property type="match status" value="1"/>
</dbReference>
<feature type="region of interest" description="Disordered" evidence="8">
    <location>
        <begin position="1846"/>
        <end position="2038"/>
    </location>
</feature>
<dbReference type="Gene3D" id="3.40.1170.60">
    <property type="match status" value="1"/>
</dbReference>
<dbReference type="InterPro" id="IPR017901">
    <property type="entry name" value="C-CAP_CF_C-like"/>
</dbReference>
<evidence type="ECO:0000259" key="11">
    <source>
        <dbReference type="PROSITE" id="PS51329"/>
    </source>
</evidence>
<dbReference type="Pfam" id="PF05199">
    <property type="entry name" value="GMC_oxred_C"/>
    <property type="match status" value="1"/>
</dbReference>